<dbReference type="Proteomes" id="UP000077266">
    <property type="component" value="Unassembled WGS sequence"/>
</dbReference>
<dbReference type="GO" id="GO:0016887">
    <property type="term" value="F:ATP hydrolysis activity"/>
    <property type="evidence" value="ECO:0007669"/>
    <property type="project" value="InterPro"/>
</dbReference>
<dbReference type="InterPro" id="IPR039421">
    <property type="entry name" value="Type_1_exporter"/>
</dbReference>
<dbReference type="GO" id="GO:0015421">
    <property type="term" value="F:ABC-type oligopeptide transporter activity"/>
    <property type="evidence" value="ECO:0007669"/>
    <property type="project" value="TreeGrafter"/>
</dbReference>
<dbReference type="InterPro" id="IPR003593">
    <property type="entry name" value="AAA+_ATPase"/>
</dbReference>
<evidence type="ECO:0000256" key="4">
    <source>
        <dbReference type="ARBA" id="ARBA00022840"/>
    </source>
</evidence>
<dbReference type="GO" id="GO:0016020">
    <property type="term" value="C:membrane"/>
    <property type="evidence" value="ECO:0007669"/>
    <property type="project" value="UniProtKB-SubCell"/>
</dbReference>
<dbReference type="OrthoDB" id="6500128at2759"/>
<dbReference type="PANTHER" id="PTHR43394">
    <property type="entry name" value="ATP-DEPENDENT PERMEASE MDL1, MITOCHONDRIAL"/>
    <property type="match status" value="1"/>
</dbReference>
<evidence type="ECO:0000256" key="3">
    <source>
        <dbReference type="ARBA" id="ARBA00022741"/>
    </source>
</evidence>
<organism evidence="8 9">
    <name type="scientific">Exidia glandulosa HHB12029</name>
    <dbReference type="NCBI Taxonomy" id="1314781"/>
    <lineage>
        <taxon>Eukaryota</taxon>
        <taxon>Fungi</taxon>
        <taxon>Dikarya</taxon>
        <taxon>Basidiomycota</taxon>
        <taxon>Agaricomycotina</taxon>
        <taxon>Agaricomycetes</taxon>
        <taxon>Auriculariales</taxon>
        <taxon>Exidiaceae</taxon>
        <taxon>Exidia</taxon>
    </lineage>
</organism>
<accession>A0A165PM97</accession>
<dbReference type="SUPFAM" id="SSF90123">
    <property type="entry name" value="ABC transporter transmembrane region"/>
    <property type="match status" value="1"/>
</dbReference>
<dbReference type="InterPro" id="IPR027417">
    <property type="entry name" value="P-loop_NTPase"/>
</dbReference>
<keyword evidence="5" id="KW-1133">Transmembrane helix</keyword>
<name>A0A165PM97_EXIGL</name>
<reference evidence="8 9" key="1">
    <citation type="journal article" date="2016" name="Mol. Biol. Evol.">
        <title>Comparative Genomics of Early-Diverging Mushroom-Forming Fungi Provides Insights into the Origins of Lignocellulose Decay Capabilities.</title>
        <authorList>
            <person name="Nagy L.G."/>
            <person name="Riley R."/>
            <person name="Tritt A."/>
            <person name="Adam C."/>
            <person name="Daum C."/>
            <person name="Floudas D."/>
            <person name="Sun H."/>
            <person name="Yadav J.S."/>
            <person name="Pangilinan J."/>
            <person name="Larsson K.H."/>
            <person name="Matsuura K."/>
            <person name="Barry K."/>
            <person name="Labutti K."/>
            <person name="Kuo R."/>
            <person name="Ohm R.A."/>
            <person name="Bhattacharya S.S."/>
            <person name="Shirouzu T."/>
            <person name="Yoshinaga Y."/>
            <person name="Martin F.M."/>
            <person name="Grigoriev I.V."/>
            <person name="Hibbett D.S."/>
        </authorList>
    </citation>
    <scope>NUCLEOTIDE SEQUENCE [LARGE SCALE GENOMIC DNA]</scope>
    <source>
        <strain evidence="8 9">HHB12029</strain>
    </source>
</reference>
<dbReference type="Gene3D" id="3.40.50.300">
    <property type="entry name" value="P-loop containing nucleotide triphosphate hydrolases"/>
    <property type="match status" value="1"/>
</dbReference>
<evidence type="ECO:0000256" key="2">
    <source>
        <dbReference type="ARBA" id="ARBA00022692"/>
    </source>
</evidence>
<keyword evidence="4" id="KW-0067">ATP-binding</keyword>
<dbReference type="InterPro" id="IPR003439">
    <property type="entry name" value="ABC_transporter-like_ATP-bd"/>
</dbReference>
<keyword evidence="6" id="KW-0472">Membrane</keyword>
<dbReference type="Pfam" id="PF00005">
    <property type="entry name" value="ABC_tran"/>
    <property type="match status" value="1"/>
</dbReference>
<dbReference type="InParanoid" id="A0A165PM97"/>
<dbReference type="PROSITE" id="PS00211">
    <property type="entry name" value="ABC_TRANSPORTER_1"/>
    <property type="match status" value="1"/>
</dbReference>
<feature type="domain" description="ABC transporter" evidence="7">
    <location>
        <begin position="443"/>
        <end position="720"/>
    </location>
</feature>
<dbReference type="SMART" id="SM00382">
    <property type="entry name" value="AAA"/>
    <property type="match status" value="1"/>
</dbReference>
<protein>
    <submittedName>
        <fullName evidence="8">p-loop containing nucleoside triphosphate hydrolase protein</fullName>
    </submittedName>
</protein>
<evidence type="ECO:0000313" key="9">
    <source>
        <dbReference type="Proteomes" id="UP000077266"/>
    </source>
</evidence>
<dbReference type="SUPFAM" id="SSF52540">
    <property type="entry name" value="P-loop containing nucleoside triphosphate hydrolases"/>
    <property type="match status" value="1"/>
</dbReference>
<dbReference type="GO" id="GO:0005524">
    <property type="term" value="F:ATP binding"/>
    <property type="evidence" value="ECO:0007669"/>
    <property type="project" value="UniProtKB-KW"/>
</dbReference>
<evidence type="ECO:0000256" key="6">
    <source>
        <dbReference type="ARBA" id="ARBA00023136"/>
    </source>
</evidence>
<dbReference type="InterPro" id="IPR036640">
    <property type="entry name" value="ABC1_TM_sf"/>
</dbReference>
<keyword evidence="2" id="KW-0812">Transmembrane</keyword>
<evidence type="ECO:0000256" key="1">
    <source>
        <dbReference type="ARBA" id="ARBA00004141"/>
    </source>
</evidence>
<comment type="subcellular location">
    <subcellularLocation>
        <location evidence="1">Membrane</location>
        <topology evidence="1">Multi-pass membrane protein</topology>
    </subcellularLocation>
</comment>
<gene>
    <name evidence="8" type="ORF">EXIGLDRAFT_734507</name>
</gene>
<dbReference type="InterPro" id="IPR017871">
    <property type="entry name" value="ABC_transporter-like_CS"/>
</dbReference>
<evidence type="ECO:0000313" key="8">
    <source>
        <dbReference type="EMBL" id="KZW02375.1"/>
    </source>
</evidence>
<dbReference type="PROSITE" id="PS50893">
    <property type="entry name" value="ABC_TRANSPORTER_2"/>
    <property type="match status" value="1"/>
</dbReference>
<dbReference type="STRING" id="1314781.A0A165PM97"/>
<evidence type="ECO:0000256" key="5">
    <source>
        <dbReference type="ARBA" id="ARBA00022989"/>
    </source>
</evidence>
<sequence length="728" mass="81916">MMQNASYMGMRYATRRRRRDAKRDGVFDPDDASKVAVKHFGIWTLYEEIQRYDFQWQWPGVGTFVRTANAFKNTEYLARLVGELLADSPGRCVLYVFACLLSATLPAAGVWLSGQMLTVVQRAIDTRSVDERWLVYIVLGRWLCALTQQLANVLSQRSSVPIQKRLRMQFTRHILKAHLRIDVPTYNDTAITRQLESSFGRGNAEQAWGIISTIVRVVMSLVNFVTSLGVLSLLLWSHQESLPLAVVSIAGPLVSYWRGRYPRRNGGISDVYAATCSNPNYPRLVGLRNMATDAKYKQEVVAGALDTYIYDEFERAASEIGEDKIQDFWQAYEEAQSKERFLDFAKLSRSLFDQLPQIIFTLQVVRSPGSMPFTMASYSIIQTTVLSFTSQIFQLLHSSDNVANSLQTLKELYELGNIQNHVVDGSESYPENARETATQGVSVEFRNVSFIYPGSDTYALNNVSFKLERGSLCVIVGFNGSGKSTILKLITRLYDPTEGEILIDGRDIKTLKLADLRNIIATLFQDFAIYPLSIRDNIRMGDPRHAYDEDLVEAAAQQGGVMDFVDRLPGGLDTYIENPVPDVYSNLPEGTKQLFGKKVTFDAVRSHVKQSQDHPLSGGQSQKIAVSRTLMRAQGGKDRIGLLLFDEPSASLDPEAEYKLFDTLRTLRGNKSMIFSSHRFGNLTRHADLILYMKDSVIVESGTHEQLLAMEGGGYARMWNMQAQAFLP</sequence>
<evidence type="ECO:0000259" key="7">
    <source>
        <dbReference type="PROSITE" id="PS50893"/>
    </source>
</evidence>
<keyword evidence="9" id="KW-1185">Reference proteome</keyword>
<dbReference type="AlphaFoldDB" id="A0A165PM97"/>
<keyword evidence="3" id="KW-0547">Nucleotide-binding</keyword>
<dbReference type="PANTHER" id="PTHR43394:SF1">
    <property type="entry name" value="ATP-BINDING CASSETTE SUB-FAMILY B MEMBER 10, MITOCHONDRIAL"/>
    <property type="match status" value="1"/>
</dbReference>
<keyword evidence="8" id="KW-0378">Hydrolase</keyword>
<dbReference type="EMBL" id="KV425888">
    <property type="protein sequence ID" value="KZW02375.1"/>
    <property type="molecule type" value="Genomic_DNA"/>
</dbReference>
<dbReference type="Gene3D" id="1.20.1560.10">
    <property type="entry name" value="ABC transporter type 1, transmembrane domain"/>
    <property type="match status" value="1"/>
</dbReference>
<proteinExistence type="predicted"/>